<feature type="domain" description="Tyr recombinase" evidence="5">
    <location>
        <begin position="183"/>
        <end position="368"/>
    </location>
</feature>
<dbReference type="Gene3D" id="1.10.150.130">
    <property type="match status" value="1"/>
</dbReference>
<evidence type="ECO:0000313" key="6">
    <source>
        <dbReference type="EMBL" id="UQS21399.1"/>
    </source>
</evidence>
<dbReference type="InterPro" id="IPR002104">
    <property type="entry name" value="Integrase_catalytic"/>
</dbReference>
<dbReference type="Pfam" id="PF00589">
    <property type="entry name" value="Phage_integrase"/>
    <property type="match status" value="1"/>
</dbReference>
<evidence type="ECO:0000256" key="3">
    <source>
        <dbReference type="ARBA" id="ARBA00023172"/>
    </source>
</evidence>
<evidence type="ECO:0000259" key="5">
    <source>
        <dbReference type="PROSITE" id="PS51898"/>
    </source>
</evidence>
<accession>A0ABY4NLV0</accession>
<evidence type="ECO:0000256" key="2">
    <source>
        <dbReference type="ARBA" id="ARBA00023125"/>
    </source>
</evidence>
<dbReference type="SUPFAM" id="SSF56349">
    <property type="entry name" value="DNA breaking-rejoining enzymes"/>
    <property type="match status" value="1"/>
</dbReference>
<sequence length="390" mass="43164">MLRGSPGGAERQPGVSRAPTYSERQGTVPARRRRRRALIAPNGKRQYASNTFRTKTDADRWLVGVEADISRGAWLDDKLGRETFGNYADAYLRDNPDVGDRWEETCRRNMRLHMTELLDLPLIAITPPVVRSWYGKALAGTGGKTSIAQSYRFLRAVMNQAKRDGAIQVNPCQIPGAGSDKAKERGIATPGQVAELVEAITPRYRAAVLLAAWCGLRRGEVCGLRTEDVDLIAGVITVRKNRVELLESPKKYDKDPKTDAGRREIAFPPHLKPYLVEHMTKWAGAERFFVGRDGQPMRGNAVYQAFVRARKRVGVDVSFHDLRHTGQTLAASTGATLADLKKRLGHSSAAAALRYLHAVEGGTRNWPGELSKLAERGDAIKLPKTIIVKH</sequence>
<dbReference type="PANTHER" id="PTHR30349:SF64">
    <property type="entry name" value="PROPHAGE INTEGRASE INTD-RELATED"/>
    <property type="match status" value="1"/>
</dbReference>
<protein>
    <submittedName>
        <fullName evidence="6">Site-specific integrase</fullName>
    </submittedName>
</protein>
<reference evidence="6" key="1">
    <citation type="submission" date="2022-01" db="EMBL/GenBank/DDBJ databases">
        <title>PSI-footprinting approach for the identification of protein synthesis inhibitor producers.</title>
        <authorList>
            <person name="Handel F."/>
            <person name="Kulik A."/>
            <person name="Wex K.W."/>
            <person name="Berscheid A."/>
            <person name="Saur J.S."/>
            <person name="Winkler A."/>
            <person name="Wibberg D."/>
            <person name="Kalinowski J."/>
            <person name="Broetz-Oesterhelt H."/>
            <person name="Mast Y."/>
        </authorList>
    </citation>
    <scope>NUCLEOTIDE SEQUENCE</scope>
    <source>
        <strain evidence="6">KNN 49.3e</strain>
    </source>
</reference>
<dbReference type="EMBL" id="CP091196">
    <property type="protein sequence ID" value="UQS21399.1"/>
    <property type="molecule type" value="Genomic_DNA"/>
</dbReference>
<dbReference type="Pfam" id="PF26003">
    <property type="entry name" value="Integrase_N_phage"/>
    <property type="match status" value="1"/>
</dbReference>
<evidence type="ECO:0000256" key="4">
    <source>
        <dbReference type="SAM" id="MobiDB-lite"/>
    </source>
</evidence>
<dbReference type="CDD" id="cd01189">
    <property type="entry name" value="INT_ICEBs1_C_like"/>
    <property type="match status" value="1"/>
</dbReference>
<keyword evidence="3" id="KW-0233">DNA recombination</keyword>
<dbReference type="PANTHER" id="PTHR30349">
    <property type="entry name" value="PHAGE INTEGRASE-RELATED"/>
    <property type="match status" value="1"/>
</dbReference>
<dbReference type="Proteomes" id="UP000830158">
    <property type="component" value="Chromosome"/>
</dbReference>
<evidence type="ECO:0000256" key="1">
    <source>
        <dbReference type="ARBA" id="ARBA00008857"/>
    </source>
</evidence>
<dbReference type="InterPro" id="IPR013762">
    <property type="entry name" value="Integrase-like_cat_sf"/>
</dbReference>
<dbReference type="InterPro" id="IPR011010">
    <property type="entry name" value="DNA_brk_join_enz"/>
</dbReference>
<keyword evidence="2" id="KW-0238">DNA-binding</keyword>
<dbReference type="PROSITE" id="PS51898">
    <property type="entry name" value="TYR_RECOMBINASE"/>
    <property type="match status" value="1"/>
</dbReference>
<evidence type="ECO:0000313" key="7">
    <source>
        <dbReference type="Proteomes" id="UP000830158"/>
    </source>
</evidence>
<keyword evidence="7" id="KW-1185">Reference proteome</keyword>
<feature type="region of interest" description="Disordered" evidence="4">
    <location>
        <begin position="1"/>
        <end position="40"/>
    </location>
</feature>
<gene>
    <name evidence="6" type="ORF">L1857_00410</name>
</gene>
<dbReference type="Gene3D" id="1.10.443.10">
    <property type="entry name" value="Intergrase catalytic core"/>
    <property type="match status" value="1"/>
</dbReference>
<comment type="similarity">
    <text evidence="1">Belongs to the 'phage' integrase family.</text>
</comment>
<dbReference type="InterPro" id="IPR050090">
    <property type="entry name" value="Tyrosine_recombinase_XerCD"/>
</dbReference>
<dbReference type="RefSeq" id="WP_249464255.1">
    <property type="nucleotide sequence ID" value="NZ_CP091196.1"/>
</dbReference>
<dbReference type="InterPro" id="IPR058717">
    <property type="entry name" value="Phage_L5_Integrase_N"/>
</dbReference>
<name>A0ABY4NLV0_9PSEU</name>
<organism evidence="6 7">
    <name type="scientific">Amycolatopsis thermalba</name>
    <dbReference type="NCBI Taxonomy" id="944492"/>
    <lineage>
        <taxon>Bacteria</taxon>
        <taxon>Bacillati</taxon>
        <taxon>Actinomycetota</taxon>
        <taxon>Actinomycetes</taxon>
        <taxon>Pseudonocardiales</taxon>
        <taxon>Pseudonocardiaceae</taxon>
        <taxon>Amycolatopsis</taxon>
    </lineage>
</organism>
<dbReference type="InterPro" id="IPR010998">
    <property type="entry name" value="Integrase_recombinase_N"/>
</dbReference>
<proteinExistence type="inferred from homology"/>